<dbReference type="EMBL" id="GEEE01005661">
    <property type="protein sequence ID" value="JAP57564.1"/>
    <property type="molecule type" value="Transcribed_RNA"/>
</dbReference>
<reference evidence="1" key="1">
    <citation type="submission" date="2016-01" db="EMBL/GenBank/DDBJ databases">
        <title>Reference transcriptome for the parasite Schistocephalus solidus: insights into the molecular evolution of parasitism.</title>
        <authorList>
            <person name="Hebert F.O."/>
            <person name="Grambauer S."/>
            <person name="Barber I."/>
            <person name="Landry C.R."/>
            <person name="Aubin-Horth N."/>
        </authorList>
    </citation>
    <scope>NUCLEOTIDE SEQUENCE</scope>
</reference>
<dbReference type="AlphaFoldDB" id="A0A0X3Q0U2"/>
<evidence type="ECO:0000313" key="1">
    <source>
        <dbReference type="EMBL" id="JAP57564.1"/>
    </source>
</evidence>
<name>A0A0X3Q0U2_SCHSO</name>
<accession>A0A0X3Q0U2</accession>
<protein>
    <submittedName>
        <fullName evidence="1">Uncharacterized protein</fullName>
    </submittedName>
</protein>
<gene>
    <name evidence="1" type="ORF">TR93624</name>
</gene>
<proteinExistence type="predicted"/>
<organism evidence="1">
    <name type="scientific">Schistocephalus solidus</name>
    <name type="common">Tapeworm</name>
    <dbReference type="NCBI Taxonomy" id="70667"/>
    <lineage>
        <taxon>Eukaryota</taxon>
        <taxon>Metazoa</taxon>
        <taxon>Spiralia</taxon>
        <taxon>Lophotrochozoa</taxon>
        <taxon>Platyhelminthes</taxon>
        <taxon>Cestoda</taxon>
        <taxon>Eucestoda</taxon>
        <taxon>Diphyllobothriidea</taxon>
        <taxon>Diphyllobothriidae</taxon>
        <taxon>Schistocephalus</taxon>
    </lineage>
</organism>
<sequence>MSLIQHSGQSTARSQIGVRVCVDVRTLICTHTHTRAHVVDIGDCERASDRWKVASAWVRVSGPLFRQSADGARIREMQAATEVEKGIAGRLPAARTDKHTSEQGHKYTEMVTRLGGRGREGGTDHSCENTARQRGERQCRVGAYMLHNKCTQTIRVEWGSQAGTESPGTLLDYGPVMRSSGDGSGRDLFPRSQHAHVFSCFCLLSSFTVPLSSKQALWILDLVTEASIRFMTRSRSMSTALETLVPSRALVSM</sequence>